<evidence type="ECO:0008006" key="10">
    <source>
        <dbReference type="Google" id="ProtNLM"/>
    </source>
</evidence>
<accession>A0AB34R2T6</accession>
<reference evidence="8 9" key="1">
    <citation type="submission" date="2014-07" db="EMBL/GenBank/DDBJ databases">
        <title>Porphyromonadaceae bacterium OUH 334697 = ATCC BAA-2682 = DSM 28341 draft genome.</title>
        <authorList>
            <person name="Sydenham T.V."/>
            <person name="Hasman H."/>
            <person name="Justesen U.S."/>
        </authorList>
    </citation>
    <scope>NUCLEOTIDE SEQUENCE [LARGE SCALE GENOMIC DNA]</scope>
    <source>
        <strain evidence="8 9">OUH 334697</strain>
    </source>
</reference>
<name>A0AB34R2T6_9PORP</name>
<dbReference type="InterPro" id="IPR012944">
    <property type="entry name" value="SusD_RagB_dom"/>
</dbReference>
<organism evidence="8 9">
    <name type="scientific">Sanguibacteroides justesenii</name>
    <dbReference type="NCBI Taxonomy" id="1547597"/>
    <lineage>
        <taxon>Bacteria</taxon>
        <taxon>Pseudomonadati</taxon>
        <taxon>Bacteroidota</taxon>
        <taxon>Bacteroidia</taxon>
        <taxon>Bacteroidales</taxon>
        <taxon>Porphyromonadaceae</taxon>
        <taxon>Sanguibacteroides</taxon>
    </lineage>
</organism>
<evidence type="ECO:0000256" key="4">
    <source>
        <dbReference type="ARBA" id="ARBA00023136"/>
    </source>
</evidence>
<evidence type="ECO:0000256" key="3">
    <source>
        <dbReference type="ARBA" id="ARBA00022729"/>
    </source>
</evidence>
<dbReference type="RefSeq" id="WP_041504484.1">
    <property type="nucleotide sequence ID" value="NZ_JPIT01000032.1"/>
</dbReference>
<dbReference type="Pfam" id="PF07980">
    <property type="entry name" value="SusD_RagB"/>
    <property type="match status" value="1"/>
</dbReference>
<protein>
    <recommendedName>
        <fullName evidence="10">RagB/SusD family nutrient uptake outer membrane protein</fullName>
    </recommendedName>
</protein>
<dbReference type="AlphaFoldDB" id="A0AB34R2T6"/>
<dbReference type="Pfam" id="PF14322">
    <property type="entry name" value="SusD-like_3"/>
    <property type="match status" value="1"/>
</dbReference>
<comment type="similarity">
    <text evidence="2">Belongs to the SusD family.</text>
</comment>
<dbReference type="InterPro" id="IPR011990">
    <property type="entry name" value="TPR-like_helical_dom_sf"/>
</dbReference>
<dbReference type="GO" id="GO:0009279">
    <property type="term" value="C:cell outer membrane"/>
    <property type="evidence" value="ECO:0007669"/>
    <property type="project" value="UniProtKB-SubCell"/>
</dbReference>
<dbReference type="Gene3D" id="1.25.40.390">
    <property type="match status" value="1"/>
</dbReference>
<dbReference type="InterPro" id="IPR033985">
    <property type="entry name" value="SusD-like_N"/>
</dbReference>
<evidence type="ECO:0000256" key="2">
    <source>
        <dbReference type="ARBA" id="ARBA00006275"/>
    </source>
</evidence>
<dbReference type="PROSITE" id="PS51257">
    <property type="entry name" value="PROKAR_LIPOPROTEIN"/>
    <property type="match status" value="1"/>
</dbReference>
<evidence type="ECO:0000256" key="5">
    <source>
        <dbReference type="ARBA" id="ARBA00023237"/>
    </source>
</evidence>
<dbReference type="EMBL" id="JPIT01000032">
    <property type="protein sequence ID" value="KIO43304.1"/>
    <property type="molecule type" value="Genomic_DNA"/>
</dbReference>
<evidence type="ECO:0000313" key="9">
    <source>
        <dbReference type="Proteomes" id="UP000031937"/>
    </source>
</evidence>
<comment type="subcellular location">
    <subcellularLocation>
        <location evidence="1">Cell outer membrane</location>
    </subcellularLocation>
</comment>
<dbReference type="SUPFAM" id="SSF48452">
    <property type="entry name" value="TPR-like"/>
    <property type="match status" value="1"/>
</dbReference>
<keyword evidence="3" id="KW-0732">Signal</keyword>
<comment type="caution">
    <text evidence="8">The sequence shown here is derived from an EMBL/GenBank/DDBJ whole genome shotgun (WGS) entry which is preliminary data.</text>
</comment>
<proteinExistence type="inferred from homology"/>
<keyword evidence="5" id="KW-0998">Cell outer membrane</keyword>
<evidence type="ECO:0000259" key="7">
    <source>
        <dbReference type="Pfam" id="PF14322"/>
    </source>
</evidence>
<feature type="domain" description="SusD-like N-terminal" evidence="7">
    <location>
        <begin position="74"/>
        <end position="232"/>
    </location>
</feature>
<evidence type="ECO:0000256" key="1">
    <source>
        <dbReference type="ARBA" id="ARBA00004442"/>
    </source>
</evidence>
<feature type="domain" description="RagB/SusD" evidence="6">
    <location>
        <begin position="324"/>
        <end position="422"/>
    </location>
</feature>
<keyword evidence="4" id="KW-0472">Membrane</keyword>
<gene>
    <name evidence="8" type="ORF">IE90_14030</name>
</gene>
<sequence length="469" mass="55108">MNRWLLYILCGFIFTSCGDFLEEKSQDLIIPKTVKDYSEFLFGEGYIRDNIKMHEYLDIMTDDVEEKAESYPMMAMDIRSDGYGYYCWQPNPEYRFTGVLNADNAWEVYYNKILIANNIINLIDKADGSEADKKDLKGEAYFLRAYAYFMLVNLYGEPYEKATADRALGIPLNFDNNVQERFFVRESVARSYKQIEDDLKESIRLLEETNYTKKVFRVSRAAAYLLASRVYLYMKDYKNTIEYANKVLSVNANLYDISVMGEEDVVISPSNPEIIWTYGNYDISYLSQANRGCFPVSNVFYNSFDADDLRKTCYFKEEWNEVSVNKSKANSGMYGFAFRTAEAYLNRAEANAELGNTQLALDDLKHLRQYRFKKEVPLTATMETIVDLVRAERRFELCYEQHRWFDLRRWDRPRIEHTYTLDIMTGQKEKFVLEKDDEAYTLPLPVEVSEFDYGLENIKRPERKGVQVN</sequence>
<evidence type="ECO:0000259" key="6">
    <source>
        <dbReference type="Pfam" id="PF07980"/>
    </source>
</evidence>
<dbReference type="Proteomes" id="UP000031937">
    <property type="component" value="Unassembled WGS sequence"/>
</dbReference>
<evidence type="ECO:0000313" key="8">
    <source>
        <dbReference type="EMBL" id="KIO43304.1"/>
    </source>
</evidence>